<dbReference type="STRING" id="561176.SAMN04488561_0830"/>
<dbReference type="PROSITE" id="PS00670">
    <property type="entry name" value="D_2_HYDROXYACID_DH_2"/>
    <property type="match status" value="1"/>
</dbReference>
<dbReference type="CDD" id="cd05299">
    <property type="entry name" value="CtBP_dh"/>
    <property type="match status" value="1"/>
</dbReference>
<dbReference type="InterPro" id="IPR050418">
    <property type="entry name" value="D-iso_2-hydroxyacid_DH_PdxB"/>
</dbReference>
<evidence type="ECO:0000259" key="6">
    <source>
        <dbReference type="Pfam" id="PF02826"/>
    </source>
</evidence>
<dbReference type="InterPro" id="IPR036291">
    <property type="entry name" value="NAD(P)-bd_dom_sf"/>
</dbReference>
<evidence type="ECO:0000256" key="1">
    <source>
        <dbReference type="ARBA" id="ARBA00005854"/>
    </source>
</evidence>
<dbReference type="AlphaFoldDB" id="A0A1H5HE66"/>
<gene>
    <name evidence="7" type="ORF">SAMN04488561_0830</name>
</gene>
<sequence>MERHAMREEAEPVIAIWAAASPFLPAALRTLDDAGVPYVVLPDEPGAPGLDRAADAEALVVGGAEVSRTLLSSLPRLRLVVRAGVGVDRIDLEAATELGVLVANVPDYATDEVADHAVLLMLAAVRRLAHFQASTRADWVTVDRPPVMRLRGSRLGIVGLGRIGTATAERARALGMDVVAHDPYVGADAFARAGAAGVSLDELLAGSDVISLHAPLTADSHHLLGRAAFARMRRSPVVVNTARGGLVDTAALTEALDAGVVRAAGLDVLEDEHDVARHAALLGRADVVVTPHVAWYSQGSEQQLGASAARIALDFVRQGVRPPVLNPVR</sequence>
<evidence type="ECO:0000256" key="4">
    <source>
        <dbReference type="RuleBase" id="RU003719"/>
    </source>
</evidence>
<keyword evidence="3" id="KW-0520">NAD</keyword>
<feature type="domain" description="D-isomer specific 2-hydroxyacid dehydrogenase NAD-binding" evidence="6">
    <location>
        <begin position="119"/>
        <end position="294"/>
    </location>
</feature>
<dbReference type="SUPFAM" id="SSF51735">
    <property type="entry name" value="NAD(P)-binding Rossmann-fold domains"/>
    <property type="match status" value="1"/>
</dbReference>
<accession>A0A1H5HE66</accession>
<evidence type="ECO:0000259" key="5">
    <source>
        <dbReference type="Pfam" id="PF00389"/>
    </source>
</evidence>
<dbReference type="Proteomes" id="UP000181980">
    <property type="component" value="Unassembled WGS sequence"/>
</dbReference>
<evidence type="ECO:0000256" key="3">
    <source>
        <dbReference type="ARBA" id="ARBA00023027"/>
    </source>
</evidence>
<evidence type="ECO:0000256" key="2">
    <source>
        <dbReference type="ARBA" id="ARBA00023002"/>
    </source>
</evidence>
<dbReference type="InterPro" id="IPR006140">
    <property type="entry name" value="D-isomer_DH_NAD-bd"/>
</dbReference>
<reference evidence="8" key="1">
    <citation type="submission" date="2016-10" db="EMBL/GenBank/DDBJ databases">
        <authorList>
            <person name="Varghese N."/>
            <person name="Submissions S."/>
        </authorList>
    </citation>
    <scope>NUCLEOTIDE SEQUENCE [LARGE SCALE GENOMIC DNA]</scope>
    <source>
        <strain evidence="8">DSM 45237</strain>
    </source>
</reference>
<dbReference type="SUPFAM" id="SSF52283">
    <property type="entry name" value="Formate/glycerate dehydrogenase catalytic domain-like"/>
    <property type="match status" value="1"/>
</dbReference>
<keyword evidence="8" id="KW-1185">Reference proteome</keyword>
<dbReference type="InterPro" id="IPR029753">
    <property type="entry name" value="D-isomer_DH_CS"/>
</dbReference>
<dbReference type="RefSeq" id="WP_083288431.1">
    <property type="nucleotide sequence ID" value="NZ_FNUC01000003.1"/>
</dbReference>
<dbReference type="GO" id="GO:0016616">
    <property type="term" value="F:oxidoreductase activity, acting on the CH-OH group of donors, NAD or NADP as acceptor"/>
    <property type="evidence" value="ECO:0007669"/>
    <property type="project" value="InterPro"/>
</dbReference>
<dbReference type="OrthoDB" id="117809at2"/>
<dbReference type="Gene3D" id="3.40.50.720">
    <property type="entry name" value="NAD(P)-binding Rossmann-like Domain"/>
    <property type="match status" value="2"/>
</dbReference>
<dbReference type="GO" id="GO:0003714">
    <property type="term" value="F:transcription corepressor activity"/>
    <property type="evidence" value="ECO:0007669"/>
    <property type="project" value="InterPro"/>
</dbReference>
<evidence type="ECO:0000313" key="7">
    <source>
        <dbReference type="EMBL" id="SEE26306.1"/>
    </source>
</evidence>
<dbReference type="PROSITE" id="PS00671">
    <property type="entry name" value="D_2_HYDROXYACID_DH_3"/>
    <property type="match status" value="1"/>
</dbReference>
<feature type="domain" description="D-isomer specific 2-hydroxyacid dehydrogenase catalytic" evidence="5">
    <location>
        <begin position="27"/>
        <end position="318"/>
    </location>
</feature>
<proteinExistence type="inferred from homology"/>
<comment type="similarity">
    <text evidence="1 4">Belongs to the D-isomer specific 2-hydroxyacid dehydrogenase family.</text>
</comment>
<dbReference type="EMBL" id="FNUC01000003">
    <property type="protein sequence ID" value="SEE26306.1"/>
    <property type="molecule type" value="Genomic_DNA"/>
</dbReference>
<dbReference type="GO" id="GO:0051287">
    <property type="term" value="F:NAD binding"/>
    <property type="evidence" value="ECO:0007669"/>
    <property type="project" value="InterPro"/>
</dbReference>
<dbReference type="Pfam" id="PF02826">
    <property type="entry name" value="2-Hacid_dh_C"/>
    <property type="match status" value="1"/>
</dbReference>
<dbReference type="PANTHER" id="PTHR43761">
    <property type="entry name" value="D-ISOMER SPECIFIC 2-HYDROXYACID DEHYDROGENASE FAMILY PROTEIN (AFU_ORTHOLOGUE AFUA_1G13630)"/>
    <property type="match status" value="1"/>
</dbReference>
<keyword evidence="2 4" id="KW-0560">Oxidoreductase</keyword>
<dbReference type="PROSITE" id="PS00065">
    <property type="entry name" value="D_2_HYDROXYACID_DH_1"/>
    <property type="match status" value="1"/>
</dbReference>
<dbReference type="InterPro" id="IPR029752">
    <property type="entry name" value="D-isomer_DH_CS1"/>
</dbReference>
<name>A0A1H5HE66_9ACTN</name>
<evidence type="ECO:0000313" key="8">
    <source>
        <dbReference type="Proteomes" id="UP000181980"/>
    </source>
</evidence>
<dbReference type="Pfam" id="PF00389">
    <property type="entry name" value="2-Hacid_dh"/>
    <property type="match status" value="1"/>
</dbReference>
<dbReference type="InterPro" id="IPR006139">
    <property type="entry name" value="D-isomer_2_OHA_DH_cat_dom"/>
</dbReference>
<protein>
    <submittedName>
        <fullName evidence="7">D-3-phosphoglycerate dehydrogenase</fullName>
    </submittedName>
</protein>
<organism evidence="7 8">
    <name type="scientific">Jiangella alba</name>
    <dbReference type="NCBI Taxonomy" id="561176"/>
    <lineage>
        <taxon>Bacteria</taxon>
        <taxon>Bacillati</taxon>
        <taxon>Actinomycetota</taxon>
        <taxon>Actinomycetes</taxon>
        <taxon>Jiangellales</taxon>
        <taxon>Jiangellaceae</taxon>
        <taxon>Jiangella</taxon>
    </lineage>
</organism>
<dbReference type="InterPro" id="IPR043322">
    <property type="entry name" value="CtBP"/>
</dbReference>
<dbReference type="PANTHER" id="PTHR43761:SF1">
    <property type="entry name" value="D-ISOMER SPECIFIC 2-HYDROXYACID DEHYDROGENASE CATALYTIC DOMAIN-CONTAINING PROTEIN-RELATED"/>
    <property type="match status" value="1"/>
</dbReference>